<protein>
    <recommendedName>
        <fullName evidence="15">Calmodulin binding protein-like protein</fullName>
    </recommendedName>
</protein>
<feature type="domain" description="Calmodulin binding protein central" evidence="11">
    <location>
        <begin position="254"/>
        <end position="319"/>
    </location>
</feature>
<keyword evidence="4" id="KW-0238">DNA-binding</keyword>
<evidence type="ECO:0000256" key="6">
    <source>
        <dbReference type="ARBA" id="ARBA00023163"/>
    </source>
</evidence>
<sequence length="422" mass="47720">MSKKRLQRDEDGSSSQDWRPRKSPSFKSVVLDVMNIQRLQNFMVPVLEPLIRRVVSSSYRSRLVKEEVDSALTRYIICMKRSSVKDIQPSESRSLQLQFLNPISLPVFTGARIEGEGGYNMEVALVDSRSGMVVSHGPGSSVKVEIVVLEGDFEGDERCHWTAEEFKLNVVREREGKKPLLTGDVVSTLREGRGSVGDIFFTDNSSWTRSRKFRLGARLLDDMGDIRVMEARSEPFIVRDHRGELYKKHYPPSLLDQVWRIEKIGKDGAFHRRLKEEGINTVQDFLVLFHLDPTKLRTILGSGMSTKMWEATVDHARTCVVDEKLLLYNTCDNNGVVFDVVGQVKGLLREGIYGSADDLSESEKVEANEMVKKAFADRDKIIPLDDEFQSQEPSSAEIRFCAGTIIIIIIIIIICSSSTRIA</sequence>
<dbReference type="EMBL" id="AUSU01008347">
    <property type="protein sequence ID" value="EPS59462.1"/>
    <property type="molecule type" value="Genomic_DNA"/>
</dbReference>
<gene>
    <name evidence="13" type="ORF">M569_15344</name>
</gene>
<dbReference type="PANTHER" id="PTHR31713:SF14">
    <property type="entry name" value="CALMODULIN-BINDING PROTEIN 60 A"/>
    <property type="match status" value="1"/>
</dbReference>
<reference evidence="13 14" key="1">
    <citation type="journal article" date="2013" name="BMC Genomics">
        <title>The miniature genome of a carnivorous plant Genlisea aurea contains a low number of genes and short non-coding sequences.</title>
        <authorList>
            <person name="Leushkin E.V."/>
            <person name="Sutormin R.A."/>
            <person name="Nabieva E.R."/>
            <person name="Penin A.A."/>
            <person name="Kondrashov A.S."/>
            <person name="Logacheva M.D."/>
        </authorList>
    </citation>
    <scope>NUCLEOTIDE SEQUENCE [LARGE SCALE GENOMIC DNA]</scope>
</reference>
<proteinExistence type="inferred from homology"/>
<evidence type="ECO:0000313" key="13">
    <source>
        <dbReference type="EMBL" id="EPS59462.1"/>
    </source>
</evidence>
<dbReference type="InterPro" id="IPR012416">
    <property type="entry name" value="CBP60"/>
</dbReference>
<comment type="subcellular location">
    <subcellularLocation>
        <location evidence="1">Nucleus</location>
    </subcellularLocation>
</comment>
<dbReference type="Pfam" id="PF20451">
    <property type="entry name" value="Calmod_bind_M"/>
    <property type="match status" value="1"/>
</dbReference>
<dbReference type="GO" id="GO:0003700">
    <property type="term" value="F:DNA-binding transcription factor activity"/>
    <property type="evidence" value="ECO:0007669"/>
    <property type="project" value="TreeGrafter"/>
</dbReference>
<evidence type="ECO:0000256" key="8">
    <source>
        <dbReference type="SAM" id="MobiDB-lite"/>
    </source>
</evidence>
<dbReference type="InterPro" id="IPR046830">
    <property type="entry name" value="Calmod_bind_M"/>
</dbReference>
<dbReference type="PANTHER" id="PTHR31713">
    <property type="entry name" value="OS02G0177800 PROTEIN"/>
    <property type="match status" value="1"/>
</dbReference>
<dbReference type="InterPro" id="IPR046829">
    <property type="entry name" value="Calmod_bind_C"/>
</dbReference>
<dbReference type="GO" id="GO:0005634">
    <property type="term" value="C:nucleus"/>
    <property type="evidence" value="ECO:0007669"/>
    <property type="project" value="UniProtKB-SubCell"/>
</dbReference>
<feature type="transmembrane region" description="Helical" evidence="9">
    <location>
        <begin position="400"/>
        <end position="419"/>
    </location>
</feature>
<evidence type="ECO:0000259" key="12">
    <source>
        <dbReference type="Pfam" id="PF20452"/>
    </source>
</evidence>
<evidence type="ECO:0000256" key="3">
    <source>
        <dbReference type="ARBA" id="ARBA00023015"/>
    </source>
</evidence>
<keyword evidence="14" id="KW-1185">Reference proteome</keyword>
<keyword evidence="6" id="KW-0804">Transcription</keyword>
<dbReference type="InterPro" id="IPR046831">
    <property type="entry name" value="Calmodulin_bind_N"/>
</dbReference>
<keyword evidence="7" id="KW-0539">Nucleus</keyword>
<dbReference type="OrthoDB" id="908237at2759"/>
<dbReference type="Proteomes" id="UP000015453">
    <property type="component" value="Unassembled WGS sequence"/>
</dbReference>
<accession>S8DJ07</accession>
<dbReference type="Pfam" id="PF20452">
    <property type="entry name" value="Calmod_bind_C"/>
    <property type="match status" value="1"/>
</dbReference>
<feature type="domain" description="Calmodulin binding protein-like N-terminal" evidence="10">
    <location>
        <begin position="95"/>
        <end position="241"/>
    </location>
</feature>
<feature type="region of interest" description="Disordered" evidence="8">
    <location>
        <begin position="1"/>
        <end position="23"/>
    </location>
</feature>
<keyword evidence="9" id="KW-1133">Transmembrane helix</keyword>
<dbReference type="AlphaFoldDB" id="S8DJ07"/>
<dbReference type="GO" id="GO:0005516">
    <property type="term" value="F:calmodulin binding"/>
    <property type="evidence" value="ECO:0007669"/>
    <property type="project" value="InterPro"/>
</dbReference>
<organism evidence="13 14">
    <name type="scientific">Genlisea aurea</name>
    <dbReference type="NCBI Taxonomy" id="192259"/>
    <lineage>
        <taxon>Eukaryota</taxon>
        <taxon>Viridiplantae</taxon>
        <taxon>Streptophyta</taxon>
        <taxon>Embryophyta</taxon>
        <taxon>Tracheophyta</taxon>
        <taxon>Spermatophyta</taxon>
        <taxon>Magnoliopsida</taxon>
        <taxon>eudicotyledons</taxon>
        <taxon>Gunneridae</taxon>
        <taxon>Pentapetalae</taxon>
        <taxon>asterids</taxon>
        <taxon>lamiids</taxon>
        <taxon>Lamiales</taxon>
        <taxon>Lentibulariaceae</taxon>
        <taxon>Genlisea</taxon>
    </lineage>
</organism>
<evidence type="ECO:0000256" key="1">
    <source>
        <dbReference type="ARBA" id="ARBA00004123"/>
    </source>
</evidence>
<comment type="similarity">
    <text evidence="2">Belongs to the plant ACBP60 protein family.</text>
</comment>
<keyword evidence="3" id="KW-0805">Transcription regulation</keyword>
<dbReference type="GO" id="GO:0080142">
    <property type="term" value="P:regulation of salicylic acid biosynthetic process"/>
    <property type="evidence" value="ECO:0007669"/>
    <property type="project" value="TreeGrafter"/>
</dbReference>
<evidence type="ECO:0000259" key="10">
    <source>
        <dbReference type="Pfam" id="PF07887"/>
    </source>
</evidence>
<evidence type="ECO:0000256" key="7">
    <source>
        <dbReference type="ARBA" id="ARBA00023242"/>
    </source>
</evidence>
<keyword evidence="5" id="KW-0010">Activator</keyword>
<evidence type="ECO:0000259" key="11">
    <source>
        <dbReference type="Pfam" id="PF20451"/>
    </source>
</evidence>
<evidence type="ECO:0000256" key="4">
    <source>
        <dbReference type="ARBA" id="ARBA00023125"/>
    </source>
</evidence>
<evidence type="ECO:0000313" key="14">
    <source>
        <dbReference type="Proteomes" id="UP000015453"/>
    </source>
</evidence>
<evidence type="ECO:0000256" key="9">
    <source>
        <dbReference type="SAM" id="Phobius"/>
    </source>
</evidence>
<name>S8DJ07_9LAMI</name>
<evidence type="ECO:0008006" key="15">
    <source>
        <dbReference type="Google" id="ProtNLM"/>
    </source>
</evidence>
<evidence type="ECO:0000256" key="2">
    <source>
        <dbReference type="ARBA" id="ARBA00007214"/>
    </source>
</evidence>
<keyword evidence="9" id="KW-0472">Membrane</keyword>
<dbReference type="GO" id="GO:0043565">
    <property type="term" value="F:sequence-specific DNA binding"/>
    <property type="evidence" value="ECO:0007669"/>
    <property type="project" value="TreeGrafter"/>
</dbReference>
<comment type="caution">
    <text evidence="13">The sequence shown here is derived from an EMBL/GenBank/DDBJ whole genome shotgun (WGS) entry which is preliminary data.</text>
</comment>
<evidence type="ECO:0000256" key="5">
    <source>
        <dbReference type="ARBA" id="ARBA00023159"/>
    </source>
</evidence>
<keyword evidence="9" id="KW-0812">Transmembrane</keyword>
<dbReference type="Pfam" id="PF07887">
    <property type="entry name" value="Calmodulin_bind"/>
    <property type="match status" value="1"/>
</dbReference>
<feature type="domain" description="Calmodulin binding protein C-terminal" evidence="12">
    <location>
        <begin position="327"/>
        <end position="382"/>
    </location>
</feature>